<evidence type="ECO:0000313" key="1">
    <source>
        <dbReference type="EMBL" id="QWU87865.1"/>
    </source>
</evidence>
<proteinExistence type="predicted"/>
<protein>
    <submittedName>
        <fullName evidence="1">Uncharacterized protein</fullName>
    </submittedName>
</protein>
<keyword evidence="2" id="KW-1185">Reference proteome</keyword>
<evidence type="ECO:0000313" key="2">
    <source>
        <dbReference type="Proteomes" id="UP000825434"/>
    </source>
</evidence>
<gene>
    <name evidence="1" type="ORF">CA3LBN_002130</name>
</gene>
<name>A0ABX8I5E4_9ASCO</name>
<accession>A0ABX8I5E4</accession>
<sequence>MKQGSCCFSDSIKVRSQLFGRIIL</sequence>
<dbReference type="Proteomes" id="UP000825434">
    <property type="component" value="Chromosome 2"/>
</dbReference>
<organism evidence="1 2">
    <name type="scientific">Candidozyma haemuli</name>
    <dbReference type="NCBI Taxonomy" id="45357"/>
    <lineage>
        <taxon>Eukaryota</taxon>
        <taxon>Fungi</taxon>
        <taxon>Dikarya</taxon>
        <taxon>Ascomycota</taxon>
        <taxon>Saccharomycotina</taxon>
        <taxon>Pichiomycetes</taxon>
        <taxon>Metschnikowiaceae</taxon>
        <taxon>Candidozyma</taxon>
    </lineage>
</organism>
<dbReference type="EMBL" id="CP076662">
    <property type="protein sequence ID" value="QWU87865.1"/>
    <property type="molecule type" value="Genomic_DNA"/>
</dbReference>
<reference evidence="1 2" key="1">
    <citation type="submission" date="2021-06" db="EMBL/GenBank/DDBJ databases">
        <title>Candida outbreak in Lebanon.</title>
        <authorList>
            <person name="Finianos M."/>
        </authorList>
    </citation>
    <scope>NUCLEOTIDE SEQUENCE [LARGE SCALE GENOMIC DNA]</scope>
    <source>
        <strain evidence="1">CA3LBN</strain>
    </source>
</reference>